<keyword evidence="4" id="KW-1185">Reference proteome</keyword>
<protein>
    <recommendedName>
        <fullName evidence="2">Cyclic nucleotide-binding domain-containing protein</fullName>
    </recommendedName>
</protein>
<dbReference type="SMART" id="SM00100">
    <property type="entry name" value="cNMP"/>
    <property type="match status" value="1"/>
</dbReference>
<dbReference type="SUPFAM" id="SSF55785">
    <property type="entry name" value="PYP-like sensor domain (PAS domain)"/>
    <property type="match status" value="1"/>
</dbReference>
<dbReference type="AlphaFoldDB" id="A0AAU9E936"/>
<dbReference type="InterPro" id="IPR000014">
    <property type="entry name" value="PAS"/>
</dbReference>
<feature type="domain" description="Cyclic nucleotide-binding" evidence="2">
    <location>
        <begin position="18"/>
        <end position="113"/>
    </location>
</feature>
<dbReference type="PANTHER" id="PTHR47823:SF9">
    <property type="entry name" value="CHROMOSOME UNDETERMINED SCAFFOLD_10, WHOLE GENOME SHOTGUN SEQUENCE"/>
    <property type="match status" value="1"/>
</dbReference>
<keyword evidence="1" id="KW-0472">Membrane</keyword>
<accession>A0AAU9E936</accession>
<dbReference type="Gene3D" id="2.60.120.10">
    <property type="entry name" value="Jelly Rolls"/>
    <property type="match status" value="1"/>
</dbReference>
<dbReference type="PROSITE" id="PS50042">
    <property type="entry name" value="CNMP_BINDING_3"/>
    <property type="match status" value="1"/>
</dbReference>
<evidence type="ECO:0000256" key="1">
    <source>
        <dbReference type="SAM" id="Phobius"/>
    </source>
</evidence>
<dbReference type="RefSeq" id="WP_338605405.1">
    <property type="nucleotide sequence ID" value="NZ_AP028679.1"/>
</dbReference>
<feature type="transmembrane region" description="Helical" evidence="1">
    <location>
        <begin position="246"/>
        <end position="268"/>
    </location>
</feature>
<organism evidence="3 4">
    <name type="scientific">Desulfoferula mesophila</name>
    <dbReference type="NCBI Taxonomy" id="3058419"/>
    <lineage>
        <taxon>Bacteria</taxon>
        <taxon>Pseudomonadati</taxon>
        <taxon>Thermodesulfobacteriota</taxon>
        <taxon>Desulfarculia</taxon>
        <taxon>Desulfarculales</taxon>
        <taxon>Desulfarculaceae</taxon>
        <taxon>Desulfoferula</taxon>
    </lineage>
</organism>
<evidence type="ECO:0000259" key="2">
    <source>
        <dbReference type="PROSITE" id="PS50042"/>
    </source>
</evidence>
<dbReference type="CDD" id="cd00130">
    <property type="entry name" value="PAS"/>
    <property type="match status" value="1"/>
</dbReference>
<dbReference type="KEGG" id="dmp:FAK_07190"/>
<reference evidence="4" key="1">
    <citation type="journal article" date="2023" name="Arch. Microbiol.">
        <title>Desulfoferula mesophilus gen. nov. sp. nov., a mesophilic sulfate-reducing bacterium isolated from a brackish lake sediment.</title>
        <authorList>
            <person name="Watanabe T."/>
            <person name="Yabe T."/>
            <person name="Tsuji J.M."/>
            <person name="Fukui M."/>
        </authorList>
    </citation>
    <scope>NUCLEOTIDE SEQUENCE [LARGE SCALE GENOMIC DNA]</scope>
    <source>
        <strain evidence="4">12FAK</strain>
    </source>
</reference>
<name>A0AAU9E936_9BACT</name>
<keyword evidence="1" id="KW-1133">Transmembrane helix</keyword>
<dbReference type="Gene3D" id="3.30.450.20">
    <property type="entry name" value="PAS domain"/>
    <property type="match status" value="1"/>
</dbReference>
<sequence length="436" mass="48805">MIEAYENDPRLERYLIAFQKGQTIFLEGDESQDLYVLLEGELDVLKGDQVISILSGPEAVFGEMSFLTGDKRTASIRARSQGKALQVPRGDIGQFLQQFPRLGKNMAQVLAQRLEATNDQLFGLKEFCDMLPDAVVLTDQTGKVTALNRAASELYGRDWQQAGHRPMDELFDQGHLVREMACQVRGGEPCQEQVVCCQHPQSGSRFVSLSFSALYDAQQDFKGLLLVGRDVTAVERLKLRMRRLRVWLIAALAALVLCVVGMAVYPYLITQSNQETQLHETFRMQISRDHLLLRSLLAEDLAKGNLDRGEDLLRRFFATPSDGGLPLTGVVVLDPAKKVLEAYYPKGADEAQKPGASYGHIPFEGESKDQHRVLKVFHQGQGDSGSWEELLMAFPLSYQGKDLGWLLLGLDPKVLQKRYDLDHAELIKLNLAPSKE</sequence>
<dbReference type="InterPro" id="IPR014710">
    <property type="entry name" value="RmlC-like_jellyroll"/>
</dbReference>
<dbReference type="InterPro" id="IPR035965">
    <property type="entry name" value="PAS-like_dom_sf"/>
</dbReference>
<dbReference type="CDD" id="cd00038">
    <property type="entry name" value="CAP_ED"/>
    <property type="match status" value="1"/>
</dbReference>
<evidence type="ECO:0000313" key="4">
    <source>
        <dbReference type="Proteomes" id="UP001366166"/>
    </source>
</evidence>
<dbReference type="Pfam" id="PF08448">
    <property type="entry name" value="PAS_4"/>
    <property type="match status" value="1"/>
</dbReference>
<dbReference type="SUPFAM" id="SSF51206">
    <property type="entry name" value="cAMP-binding domain-like"/>
    <property type="match status" value="1"/>
</dbReference>
<proteinExistence type="predicted"/>
<dbReference type="InterPro" id="IPR013656">
    <property type="entry name" value="PAS_4"/>
</dbReference>
<dbReference type="NCBIfam" id="TIGR00229">
    <property type="entry name" value="sensory_box"/>
    <property type="match status" value="1"/>
</dbReference>
<dbReference type="PANTHER" id="PTHR47823">
    <property type="entry name" value="ION_TRANS DOMAIN-CONTAINING PROTEIN"/>
    <property type="match status" value="1"/>
</dbReference>
<dbReference type="EMBL" id="AP028679">
    <property type="protein sequence ID" value="BEQ13653.1"/>
    <property type="molecule type" value="Genomic_DNA"/>
</dbReference>
<dbReference type="InterPro" id="IPR000595">
    <property type="entry name" value="cNMP-bd_dom"/>
</dbReference>
<keyword evidence="1" id="KW-0812">Transmembrane</keyword>
<evidence type="ECO:0000313" key="3">
    <source>
        <dbReference type="EMBL" id="BEQ13653.1"/>
    </source>
</evidence>
<dbReference type="Proteomes" id="UP001366166">
    <property type="component" value="Chromosome"/>
</dbReference>
<gene>
    <name evidence="3" type="ORF">FAK_07190</name>
</gene>
<dbReference type="Pfam" id="PF00027">
    <property type="entry name" value="cNMP_binding"/>
    <property type="match status" value="1"/>
</dbReference>
<dbReference type="InterPro" id="IPR018490">
    <property type="entry name" value="cNMP-bd_dom_sf"/>
</dbReference>